<comment type="caution">
    <text evidence="3">The sequence shown here is derived from an EMBL/GenBank/DDBJ whole genome shotgun (WGS) entry which is preliminary data.</text>
</comment>
<dbReference type="PROSITE" id="PS50004">
    <property type="entry name" value="C2"/>
    <property type="match status" value="2"/>
</dbReference>
<dbReference type="GO" id="GO:0001786">
    <property type="term" value="F:phosphatidylserine binding"/>
    <property type="evidence" value="ECO:0007669"/>
    <property type="project" value="TreeGrafter"/>
</dbReference>
<feature type="domain" description="C2" evidence="2">
    <location>
        <begin position="235"/>
        <end position="370"/>
    </location>
</feature>
<dbReference type="Pfam" id="PF00168">
    <property type="entry name" value="C2"/>
    <property type="match status" value="2"/>
</dbReference>
<dbReference type="GO" id="GO:0005509">
    <property type="term" value="F:calcium ion binding"/>
    <property type="evidence" value="ECO:0007669"/>
    <property type="project" value="TreeGrafter"/>
</dbReference>
<protein>
    <recommendedName>
        <fullName evidence="2">C2 domain-containing protein</fullName>
    </recommendedName>
</protein>
<dbReference type="PANTHER" id="PTHR10024">
    <property type="entry name" value="SYNAPTOTAGMIN"/>
    <property type="match status" value="1"/>
</dbReference>
<name>A0A4S2L7R8_OPIFE</name>
<dbReference type="OrthoDB" id="10259057at2759"/>
<dbReference type="GO" id="GO:0031045">
    <property type="term" value="C:dense core granule"/>
    <property type="evidence" value="ECO:0007669"/>
    <property type="project" value="TreeGrafter"/>
</dbReference>
<dbReference type="Proteomes" id="UP000308267">
    <property type="component" value="Unassembled WGS sequence"/>
</dbReference>
<evidence type="ECO:0000313" key="4">
    <source>
        <dbReference type="Proteomes" id="UP000308267"/>
    </source>
</evidence>
<dbReference type="Gene3D" id="2.60.40.150">
    <property type="entry name" value="C2 domain"/>
    <property type="match status" value="2"/>
</dbReference>
<sequence length="379" mass="42186">MPTVDEVKAANSENLANNDFLVNLALTFNVVNIPLAIFILILVCIACILFVVLIIFIVRSCIRRKFIPKSKRRPMKSIYLDEIPGAIPGQVKGQHGTLEYSLEYQLTKQQLNVGVIQANDLTLRPGVEHLDPYASVSLLKIQGEKTRVLGKVNKTVVRKNSTSPNWQQTFAYQIPESELKCVVVVFEVLDYDSIGQDICIGHLDVPLKEVDEGEYAGQILERTGWLKGGEQMMEGIGELCIGLCCNNSGSQIDVTIYEARQLTIADQLSAKRGSSVFVHLVLKHKKKRMGHFDTKPKPELINPYFNERHTFTVKSGNLNDCVLLCKLKSNSGRKKTLGHTQLGVDATSSTGAKHWEEMVKAPGKTHVFWHVLSVGSEDS</sequence>
<dbReference type="GO" id="GO:0000149">
    <property type="term" value="F:SNARE binding"/>
    <property type="evidence" value="ECO:0007669"/>
    <property type="project" value="TreeGrafter"/>
</dbReference>
<keyword evidence="1" id="KW-0472">Membrane</keyword>
<feature type="domain" description="C2" evidence="2">
    <location>
        <begin position="94"/>
        <end position="220"/>
    </location>
</feature>
<dbReference type="GO" id="GO:0005886">
    <property type="term" value="C:plasma membrane"/>
    <property type="evidence" value="ECO:0007669"/>
    <property type="project" value="TreeGrafter"/>
</dbReference>
<reference evidence="3 4" key="1">
    <citation type="journal article" date="2019" name="BMC Genomics">
        <title>New insights from Opisthorchis felineus genome: update on genomics of the epidemiologically important liver flukes.</title>
        <authorList>
            <person name="Ershov N.I."/>
            <person name="Mordvinov V.A."/>
            <person name="Prokhortchouk E.B."/>
            <person name="Pakharukova M.Y."/>
            <person name="Gunbin K.V."/>
            <person name="Ustyantsev K."/>
            <person name="Genaev M.A."/>
            <person name="Blinov A.G."/>
            <person name="Mazur A."/>
            <person name="Boulygina E."/>
            <person name="Tsygankova S."/>
            <person name="Khrameeva E."/>
            <person name="Chekanov N."/>
            <person name="Fan G."/>
            <person name="Xiao A."/>
            <person name="Zhang H."/>
            <person name="Xu X."/>
            <person name="Yang H."/>
            <person name="Solovyev V."/>
            <person name="Lee S.M."/>
            <person name="Liu X."/>
            <person name="Afonnikov D.A."/>
            <person name="Skryabin K.G."/>
        </authorList>
    </citation>
    <scope>NUCLEOTIDE SEQUENCE [LARGE SCALE GENOMIC DNA]</scope>
    <source>
        <strain evidence="3">AK-0245</strain>
        <tissue evidence="3">Whole organism</tissue>
    </source>
</reference>
<dbReference type="STRING" id="147828.A0A4S2L7R8"/>
<feature type="transmembrane region" description="Helical" evidence="1">
    <location>
        <begin position="33"/>
        <end position="62"/>
    </location>
</feature>
<dbReference type="GO" id="GO:0030276">
    <property type="term" value="F:clathrin binding"/>
    <property type="evidence" value="ECO:0007669"/>
    <property type="project" value="TreeGrafter"/>
</dbReference>
<dbReference type="GO" id="GO:0030424">
    <property type="term" value="C:axon"/>
    <property type="evidence" value="ECO:0007669"/>
    <property type="project" value="TreeGrafter"/>
</dbReference>
<proteinExistence type="predicted"/>
<evidence type="ECO:0000256" key="1">
    <source>
        <dbReference type="SAM" id="Phobius"/>
    </source>
</evidence>
<dbReference type="SUPFAM" id="SSF49562">
    <property type="entry name" value="C2 domain (Calcium/lipid-binding domain, CaLB)"/>
    <property type="match status" value="2"/>
</dbReference>
<dbReference type="InterPro" id="IPR035892">
    <property type="entry name" value="C2_domain_sf"/>
</dbReference>
<dbReference type="AlphaFoldDB" id="A0A4S2L7R8"/>
<dbReference type="InterPro" id="IPR000008">
    <property type="entry name" value="C2_dom"/>
</dbReference>
<keyword evidence="1" id="KW-0812">Transmembrane</keyword>
<keyword evidence="1" id="KW-1133">Transmembrane helix</keyword>
<dbReference type="SMART" id="SM00239">
    <property type="entry name" value="C2"/>
    <property type="match status" value="2"/>
</dbReference>
<dbReference type="PANTHER" id="PTHR10024:SF227">
    <property type="entry name" value="SYNAPTOTAGMIN 1"/>
    <property type="match status" value="1"/>
</dbReference>
<keyword evidence="4" id="KW-1185">Reference proteome</keyword>
<evidence type="ECO:0000259" key="2">
    <source>
        <dbReference type="PROSITE" id="PS50004"/>
    </source>
</evidence>
<dbReference type="GO" id="GO:0030672">
    <property type="term" value="C:synaptic vesicle membrane"/>
    <property type="evidence" value="ECO:0007669"/>
    <property type="project" value="TreeGrafter"/>
</dbReference>
<evidence type="ECO:0000313" key="3">
    <source>
        <dbReference type="EMBL" id="TGZ58851.1"/>
    </source>
</evidence>
<dbReference type="GO" id="GO:0048791">
    <property type="term" value="P:calcium ion-regulated exocytosis of neurotransmitter"/>
    <property type="evidence" value="ECO:0007669"/>
    <property type="project" value="TreeGrafter"/>
</dbReference>
<gene>
    <name evidence="3" type="ORF">CRM22_009418</name>
</gene>
<accession>A0A4S2L7R8</accession>
<dbReference type="EMBL" id="SJOL01009108">
    <property type="protein sequence ID" value="TGZ58851.1"/>
    <property type="molecule type" value="Genomic_DNA"/>
</dbReference>
<organism evidence="3 4">
    <name type="scientific">Opisthorchis felineus</name>
    <dbReference type="NCBI Taxonomy" id="147828"/>
    <lineage>
        <taxon>Eukaryota</taxon>
        <taxon>Metazoa</taxon>
        <taxon>Spiralia</taxon>
        <taxon>Lophotrochozoa</taxon>
        <taxon>Platyhelminthes</taxon>
        <taxon>Trematoda</taxon>
        <taxon>Digenea</taxon>
        <taxon>Opisthorchiida</taxon>
        <taxon>Opisthorchiata</taxon>
        <taxon>Opisthorchiidae</taxon>
        <taxon>Opisthorchis</taxon>
    </lineage>
</organism>
<dbReference type="GO" id="GO:0005544">
    <property type="term" value="F:calcium-dependent phospholipid binding"/>
    <property type="evidence" value="ECO:0007669"/>
    <property type="project" value="TreeGrafter"/>
</dbReference>
<dbReference type="GO" id="GO:0048488">
    <property type="term" value="P:synaptic vesicle endocytosis"/>
    <property type="evidence" value="ECO:0007669"/>
    <property type="project" value="TreeGrafter"/>
</dbReference>